<evidence type="ECO:0000256" key="1">
    <source>
        <dbReference type="SAM" id="Phobius"/>
    </source>
</evidence>
<evidence type="ECO:0008006" key="4">
    <source>
        <dbReference type="Google" id="ProtNLM"/>
    </source>
</evidence>
<keyword evidence="1" id="KW-0812">Transmembrane</keyword>
<keyword evidence="1" id="KW-0472">Membrane</keyword>
<sequence>MEESDGTLTTPINPKSLTSTLADSNEICQSQISSDASKCIDSVFGSIPTRAEADYSMTAFQSFMNNEGTKMLAKNPGFRPVEAAFQFMKTPMVKEMVGSVMCDIGVIDAMLRNNAVQELLRSMMVDNSAIMLTKAINTAASDSLRLQGSDSKHSLVSVILSWLLDNIETGFLGFFGTLRSLVNYTLNKSTKNESMGSSSDSGQVIHLTMFLSIINLLIVFVRRVLKHKLML</sequence>
<reference evidence="2" key="1">
    <citation type="journal article" date="2021" name="Nat. Commun.">
        <title>Genomic analyses provide insights into spinach domestication and the genetic basis of agronomic traits.</title>
        <authorList>
            <person name="Cai X."/>
            <person name="Sun X."/>
            <person name="Xu C."/>
            <person name="Sun H."/>
            <person name="Wang X."/>
            <person name="Ge C."/>
            <person name="Zhang Z."/>
            <person name="Wang Q."/>
            <person name="Fei Z."/>
            <person name="Jiao C."/>
            <person name="Wang Q."/>
        </authorList>
    </citation>
    <scope>NUCLEOTIDE SEQUENCE [LARGE SCALE GENOMIC DNA]</scope>
    <source>
        <strain evidence="2">cv. Varoflay</strain>
    </source>
</reference>
<accession>A0ABM3RCW8</accession>
<keyword evidence="2" id="KW-1185">Reference proteome</keyword>
<evidence type="ECO:0000313" key="3">
    <source>
        <dbReference type="RefSeq" id="XP_056693463.1"/>
    </source>
</evidence>
<protein>
    <recommendedName>
        <fullName evidence="4">DUF913 domain-containing protein</fullName>
    </recommendedName>
</protein>
<evidence type="ECO:0000313" key="2">
    <source>
        <dbReference type="Proteomes" id="UP000813463"/>
    </source>
</evidence>
<proteinExistence type="predicted"/>
<dbReference type="GeneID" id="130468044"/>
<organism evidence="2 3">
    <name type="scientific">Spinacia oleracea</name>
    <name type="common">Spinach</name>
    <dbReference type="NCBI Taxonomy" id="3562"/>
    <lineage>
        <taxon>Eukaryota</taxon>
        <taxon>Viridiplantae</taxon>
        <taxon>Streptophyta</taxon>
        <taxon>Embryophyta</taxon>
        <taxon>Tracheophyta</taxon>
        <taxon>Spermatophyta</taxon>
        <taxon>Magnoliopsida</taxon>
        <taxon>eudicotyledons</taxon>
        <taxon>Gunneridae</taxon>
        <taxon>Pentapetalae</taxon>
        <taxon>Caryophyllales</taxon>
        <taxon>Chenopodiaceae</taxon>
        <taxon>Chenopodioideae</taxon>
        <taxon>Anserineae</taxon>
        <taxon>Spinacia</taxon>
    </lineage>
</organism>
<feature type="transmembrane region" description="Helical" evidence="1">
    <location>
        <begin position="204"/>
        <end position="225"/>
    </location>
</feature>
<gene>
    <name evidence="3" type="primary">LOC130468044</name>
</gene>
<dbReference type="PANTHER" id="PTHR33625">
    <property type="entry name" value="OS08G0179900 PROTEIN"/>
    <property type="match status" value="1"/>
</dbReference>
<dbReference type="PANTHER" id="PTHR33625:SF2">
    <property type="entry name" value="POST-SET DOMAIN-CONTAINING PROTEIN"/>
    <property type="match status" value="1"/>
</dbReference>
<dbReference type="Proteomes" id="UP000813463">
    <property type="component" value="Chromosome 2"/>
</dbReference>
<keyword evidence="1" id="KW-1133">Transmembrane helix</keyword>
<dbReference type="RefSeq" id="XP_056693463.1">
    <property type="nucleotide sequence ID" value="XM_056837485.1"/>
</dbReference>
<name>A0ABM3RCW8_SPIOL</name>
<reference evidence="3" key="2">
    <citation type="submission" date="2025-08" db="UniProtKB">
        <authorList>
            <consortium name="RefSeq"/>
        </authorList>
    </citation>
    <scope>IDENTIFICATION</scope>
    <source>
        <tissue evidence="3">Leaf</tissue>
    </source>
</reference>